<feature type="compositionally biased region" description="Low complexity" evidence="1">
    <location>
        <begin position="61"/>
        <end position="74"/>
    </location>
</feature>
<dbReference type="OrthoDB" id="4087970at2759"/>
<feature type="region of interest" description="Disordered" evidence="1">
    <location>
        <begin position="89"/>
        <end position="118"/>
    </location>
</feature>
<dbReference type="HOGENOM" id="CLU_1320793_0_0_1"/>
<dbReference type="PANTHER" id="PTHR28219:SF1">
    <property type="entry name" value="UPF0642 PROTEIN YBL028C"/>
    <property type="match status" value="1"/>
</dbReference>
<dbReference type="GO" id="GO:0030687">
    <property type="term" value="C:preribosome, large subunit precursor"/>
    <property type="evidence" value="ECO:0007669"/>
    <property type="project" value="TreeGrafter"/>
</dbReference>
<proteinExistence type="predicted"/>
<dbReference type="RefSeq" id="XP_007781296.1">
    <property type="nucleotide sequence ID" value="XM_007783106.1"/>
</dbReference>
<name>R7YVZ0_CONA1</name>
<organism evidence="3 4">
    <name type="scientific">Coniosporium apollinis (strain CBS 100218)</name>
    <name type="common">Rock-inhabiting black yeast</name>
    <dbReference type="NCBI Taxonomy" id="1168221"/>
    <lineage>
        <taxon>Eukaryota</taxon>
        <taxon>Fungi</taxon>
        <taxon>Dikarya</taxon>
        <taxon>Ascomycota</taxon>
        <taxon>Pezizomycotina</taxon>
        <taxon>Dothideomycetes</taxon>
        <taxon>Dothideomycetes incertae sedis</taxon>
        <taxon>Coniosporium</taxon>
    </lineage>
</organism>
<dbReference type="InterPro" id="IPR019434">
    <property type="entry name" value="DUF2423"/>
</dbReference>
<reference evidence="4" key="1">
    <citation type="submission" date="2012-06" db="EMBL/GenBank/DDBJ databases">
        <title>The genome sequence of Coniosporium apollinis CBS 100218.</title>
        <authorList>
            <consortium name="The Broad Institute Genome Sequencing Platform"/>
            <person name="Cuomo C."/>
            <person name="Gorbushina A."/>
            <person name="Noack S."/>
            <person name="Walker B."/>
            <person name="Young S.K."/>
            <person name="Zeng Q."/>
            <person name="Gargeya S."/>
            <person name="Fitzgerald M."/>
            <person name="Haas B."/>
            <person name="Abouelleil A."/>
            <person name="Alvarado L."/>
            <person name="Arachchi H.M."/>
            <person name="Berlin A.M."/>
            <person name="Chapman S.B."/>
            <person name="Goldberg J."/>
            <person name="Griggs A."/>
            <person name="Gujja S."/>
            <person name="Hansen M."/>
            <person name="Howarth C."/>
            <person name="Imamovic A."/>
            <person name="Larimer J."/>
            <person name="McCowan C."/>
            <person name="Montmayeur A."/>
            <person name="Murphy C."/>
            <person name="Neiman D."/>
            <person name="Pearson M."/>
            <person name="Priest M."/>
            <person name="Roberts A."/>
            <person name="Saif S."/>
            <person name="Shea T."/>
            <person name="Sisk P."/>
            <person name="Sykes S."/>
            <person name="Wortman J."/>
            <person name="Nusbaum C."/>
            <person name="Birren B."/>
        </authorList>
    </citation>
    <scope>NUCLEOTIDE SEQUENCE [LARGE SCALE GENOMIC DNA]</scope>
    <source>
        <strain evidence="4">CBS 100218</strain>
    </source>
</reference>
<evidence type="ECO:0000259" key="2">
    <source>
        <dbReference type="Pfam" id="PF10338"/>
    </source>
</evidence>
<feature type="region of interest" description="Disordered" evidence="1">
    <location>
        <begin position="37"/>
        <end position="74"/>
    </location>
</feature>
<dbReference type="GeneID" id="19902532"/>
<dbReference type="Pfam" id="PF10338">
    <property type="entry name" value="YBL028C_N"/>
    <property type="match status" value="1"/>
</dbReference>
<gene>
    <name evidence="3" type="ORF">W97_05221</name>
</gene>
<feature type="region of interest" description="Disordered" evidence="1">
    <location>
        <begin position="156"/>
        <end position="204"/>
    </location>
</feature>
<protein>
    <recommendedName>
        <fullName evidence="2">DUF2423 domain-containing protein</fullName>
    </recommendedName>
</protein>
<evidence type="ECO:0000313" key="4">
    <source>
        <dbReference type="Proteomes" id="UP000016924"/>
    </source>
</evidence>
<feature type="compositionally biased region" description="Basic residues" evidence="1">
    <location>
        <begin position="165"/>
        <end position="180"/>
    </location>
</feature>
<dbReference type="AlphaFoldDB" id="R7YVZ0"/>
<evidence type="ECO:0000313" key="3">
    <source>
        <dbReference type="EMBL" id="EON65979.1"/>
    </source>
</evidence>
<sequence length="204" mass="22464">MARGLRSSVRKTNRSKLRTRVFAPVEDARTERLSAKLLELASQPRPAKSEMEVEENATNTEAQPQAEAEAAAAQAEGWSPCFTCRIPQSLAPEEEGHHQAQKQKPEQKQKENPTKHGPCKDEMFYHILGLSSDIVGFDTHGDLVLDIFNMDVDDAPAAKAPSSSKSKKKTGRIQKKRRAKSASTITFPTFQKGAKAGPGKRGKR</sequence>
<feature type="compositionally biased region" description="Basic and acidic residues" evidence="1">
    <location>
        <begin position="94"/>
        <end position="118"/>
    </location>
</feature>
<accession>R7YVZ0</accession>
<dbReference type="eggNOG" id="ENOG502SXGY">
    <property type="taxonomic scope" value="Eukaryota"/>
</dbReference>
<evidence type="ECO:0000256" key="1">
    <source>
        <dbReference type="SAM" id="MobiDB-lite"/>
    </source>
</evidence>
<dbReference type="PANTHER" id="PTHR28219">
    <property type="entry name" value="UPF0642 PROTEIN YBL028C"/>
    <property type="match status" value="1"/>
</dbReference>
<keyword evidence="4" id="KW-1185">Reference proteome</keyword>
<dbReference type="Proteomes" id="UP000016924">
    <property type="component" value="Unassembled WGS sequence"/>
</dbReference>
<feature type="domain" description="DUF2423" evidence="2">
    <location>
        <begin position="1"/>
        <end position="44"/>
    </location>
</feature>
<dbReference type="EMBL" id="JH767577">
    <property type="protein sequence ID" value="EON65979.1"/>
    <property type="molecule type" value="Genomic_DNA"/>
</dbReference>